<protein>
    <recommendedName>
        <fullName evidence="10">Peptidase C-terminal archaeal/bacterial domain-containing protein</fullName>
    </recommendedName>
</protein>
<dbReference type="InterPro" id="IPR006530">
    <property type="entry name" value="YD"/>
</dbReference>
<reference evidence="8 9" key="1">
    <citation type="submission" date="2020-05" db="EMBL/GenBank/DDBJ databases">
        <authorList>
            <person name="Petersen J."/>
            <person name="Sayavedra L."/>
        </authorList>
    </citation>
    <scope>NUCLEOTIDE SEQUENCE [LARGE SCALE GENOMIC DNA]</scope>
    <source>
        <strain evidence="8">B thermophilus SOXS</strain>
    </source>
</reference>
<dbReference type="PANTHER" id="PTHR32305">
    <property type="match status" value="1"/>
</dbReference>
<dbReference type="Pfam" id="PF03534">
    <property type="entry name" value="SpvB"/>
    <property type="match status" value="1"/>
</dbReference>
<dbReference type="Gene3D" id="2.180.10.10">
    <property type="entry name" value="RHS repeat-associated core"/>
    <property type="match status" value="2"/>
</dbReference>
<dbReference type="InterPro" id="IPR050708">
    <property type="entry name" value="T6SS_VgrG/RHS"/>
</dbReference>
<evidence type="ECO:0000313" key="8">
    <source>
        <dbReference type="EMBL" id="CAB5502286.1"/>
    </source>
</evidence>
<dbReference type="InterPro" id="IPR003284">
    <property type="entry name" value="Sal_SpvB"/>
</dbReference>
<dbReference type="InterPro" id="IPR007280">
    <property type="entry name" value="Peptidase_C_arc/bac"/>
</dbReference>
<dbReference type="EMBL" id="CAESAQ020000076">
    <property type="protein sequence ID" value="CAB5502286.1"/>
    <property type="molecule type" value="Genomic_DNA"/>
</dbReference>
<feature type="coiled-coil region" evidence="4">
    <location>
        <begin position="1256"/>
        <end position="1297"/>
    </location>
</feature>
<dbReference type="SUPFAM" id="SSF69318">
    <property type="entry name" value="Integrin alpha N-terminal domain"/>
    <property type="match status" value="1"/>
</dbReference>
<name>A0A8H8XDF7_9GAMM</name>
<feature type="chain" id="PRO_5034287849" description="Peptidase C-terminal archaeal/bacterial domain-containing protein" evidence="5">
    <location>
        <begin position="30"/>
        <end position="2233"/>
    </location>
</feature>
<evidence type="ECO:0000256" key="4">
    <source>
        <dbReference type="SAM" id="Coils"/>
    </source>
</evidence>
<dbReference type="NCBIfam" id="TIGR01643">
    <property type="entry name" value="YD_repeat_2x"/>
    <property type="match status" value="3"/>
</dbReference>
<dbReference type="GO" id="GO:0005737">
    <property type="term" value="C:cytoplasm"/>
    <property type="evidence" value="ECO:0007669"/>
    <property type="project" value="InterPro"/>
</dbReference>
<evidence type="ECO:0000256" key="5">
    <source>
        <dbReference type="SAM" id="SignalP"/>
    </source>
</evidence>
<evidence type="ECO:0000259" key="6">
    <source>
        <dbReference type="Pfam" id="PF04151"/>
    </source>
</evidence>
<feature type="domain" description="Insecticide toxin TcdB middle/N-terminal" evidence="7">
    <location>
        <begin position="520"/>
        <end position="653"/>
    </location>
</feature>
<dbReference type="GO" id="GO:0005576">
    <property type="term" value="C:extracellular region"/>
    <property type="evidence" value="ECO:0007669"/>
    <property type="project" value="UniProtKB-SubCell"/>
</dbReference>
<feature type="signal peptide" evidence="5">
    <location>
        <begin position="1"/>
        <end position="29"/>
    </location>
</feature>
<evidence type="ECO:0000256" key="1">
    <source>
        <dbReference type="ARBA" id="ARBA00004613"/>
    </source>
</evidence>
<comment type="caution">
    <text evidence="8">The sequence shown here is derived from an EMBL/GenBank/DDBJ whole genome shotgun (WGS) entry which is preliminary data.</text>
</comment>
<dbReference type="InterPro" id="IPR022385">
    <property type="entry name" value="Rhs_assc_core"/>
</dbReference>
<dbReference type="Pfam" id="PF12256">
    <property type="entry name" value="TcdB_toxin_midN"/>
    <property type="match status" value="1"/>
</dbReference>
<proteinExistence type="predicted"/>
<dbReference type="InterPro" id="IPR031325">
    <property type="entry name" value="RHS_repeat"/>
</dbReference>
<dbReference type="InterPro" id="IPR022045">
    <property type="entry name" value="TcdB_toxin_mid/N"/>
</dbReference>
<evidence type="ECO:0000313" key="9">
    <source>
        <dbReference type="Proteomes" id="UP000643672"/>
    </source>
</evidence>
<dbReference type="Pfam" id="PF04151">
    <property type="entry name" value="PPC"/>
    <property type="match status" value="1"/>
</dbReference>
<dbReference type="Pfam" id="PF05593">
    <property type="entry name" value="RHS_repeat"/>
    <property type="match status" value="4"/>
</dbReference>
<evidence type="ECO:0000256" key="2">
    <source>
        <dbReference type="ARBA" id="ARBA00022525"/>
    </source>
</evidence>
<organism evidence="8 9">
    <name type="scientific">Bathymodiolus thermophilus thioautotrophic gill symbiont</name>
    <dbReference type="NCBI Taxonomy" id="2360"/>
    <lineage>
        <taxon>Bacteria</taxon>
        <taxon>Pseudomonadati</taxon>
        <taxon>Pseudomonadota</taxon>
        <taxon>Gammaproteobacteria</taxon>
        <taxon>sulfur-oxidizing symbionts</taxon>
    </lineage>
</organism>
<keyword evidence="4" id="KW-0175">Coiled coil</keyword>
<keyword evidence="3" id="KW-0843">Virulence</keyword>
<sequence length="2233" mass="246854">MTDLFKQSINLTLPILLVLLLGTPTQATANIDTTALVGSTAGSFSVNQGTANYAIPITVPPGIAGMKPELSINYNSNMGNGQLGVGFSLGGLSAIHRCAKTIATDGVKGGVNYNNNDKYCLNGQRLIAISGTNGQSSGEYRTEMNSFSKIKYNGNYWTVKTKSGQTFKYGNTQDSKIEAQGKSVVRLWAVNKIIDATGNAINYIYNENNANGEYTLSSINYADSSIGLTYEGRSDVSTSYQAGSKLRQTKRLSNITTYVNNNIVRTYDLEYQYHGTLERSQLASIKECVNGQCLPKTEFDWQKDMDNSWQENAIVTDICANESGNYGVCNDDNDNYIYIRFIDMNSDGKSDLVYRSDQGIQVHYSDGTSFNRRQSSSICANESRNHGICNDSDNYNYMFYTDVNGDGNIDICNRADLGIRCHINTGTSWQENAIVTDICANESGNYGVCNDDDNYIYIRFIDMNSDGKSDLVYRSDQGIQVYYSDGTSFNRRQSSSICANESRNHGVCNDSDNYNYMFYTDVNGDGNMDICNRADLGIRCHDNAQIHSKLRSITNGFNIKTTINYKPLTNPSVYTKGTNSNYPNIDTQNARQVVSSVVTDNAIGGQSTTTYKYGNAKVNIKGRGSLGFGWIEKKDLQSNKLTRTQYNQTYPHVGQIAFNKEYIEQNGSRQLLNSQTNTYQDKISHSNKIHTSYLIQSQEKSYDFNSGNLLTTITTQQSNIDNYGNIGTVKVTTTGKNETFIKTTQNTYNNNTTKWHLGRLTAATVTHQAPNTPNITRTSHFTYNNKGLLKSEIIEPNTTKALTTTYEYDSFGNKIKATTSANGITNRSTTTEYSTNGKFPIKTTNALGHSETKTFDSKTGNILTLTGPNGLTTTWQYDALGRKKLEVRTSTTTSTHYQWAEDDSPNSLYKVITTTSGSSPKTTYFDAFNRKVREQHTGFDGRKINSDTYYDNLGRVNRATLPYFTDEQGYFITTQYDAIGRLTSITKPANYGKTATDSTTYNGFTTISTNALGHQKTTTKNAIGKIIRIDEPESAWLTHTHDAIGNLIQTNAGGVTTTMTYDNRGNKISMNDPDMGNWTYTYNALGELISQTDAKKQTSTMTYDKLGRMTQRVEDEGTTNWIYDTQTKGIGKLTSVTAPLGYKKEYHYDNLGRVSKTTTRANNQSFNIRNQYDQYSRLSIQTRPQGFKVENVYNQYGYLIAKRAPKSQVNDYDWTHLTQLTQQSLTNATEASTRANESEERANLYLSRANTYRQYANSANNTSAQFTKKAQALRNNADLLEEVASQLQKKAKSYTDSSKAYLIAVRRFQHLSNVNVANNKARSYIDGNTNSKIGNRSFSSASGNLNAKSNTNGYAWCNNQAACVYWANSSRQNAAHYANQAEQTLELAQKYINSSGTERQTFANQEAGNYDQRARSNANNAVYYTNKSHEYLEQAQKFINQAKYWRKSVVNKNHYQTMLADTNNIYFWRAKSRDAAGRLTGHIIGNGLSTEQEYNPATGHLFTIKSGFSPTKEIRSLEYEYDLMNNVTQRQNHQSGLTEDFQYDQLDRLTQSNTTGTIEGVTYNNSTNFQYDINGNITHKSDIGNYRYNAQKPHAIASINNNPSSTPSPSTDDYNANTTTTGMFTINSSVTGNIETANDKDWFKITLTAGQQVTFDLGGKPTQSGTLSDPYLRGIYDNTGTLISNTTSDDGGIGSNSKVTFTANTSNTYYISAGAYSNNTGTYTLTATVTGSNANITLNPSDNYLYDANGNMTQNNHKLIQWTSFNKPKRFTNSNSNDTTTFAYAPNRNRYQKTQTKANSNTTITTTYIGKLYEQIKQNTSTEHKHFIYADGQLIAINIKTNTTANTPSIPDKTRYLHYDNLGSIDTITDGQGNIVERMAYTAFGQRRQGDWRANDPLLPIIPTLTNRGFTGHEHIDEMGFIHMNGRVYDPQIGRFLSADPTIQHPYNTQDYNRYSYVTNNPLKYVDMNGFGWLSKTWGNVVKFSKKYGRQMMAVVAAYYTAGAVNAWMIGSQCVAVGSTVAINASIVAGAAGGATFGASNTLLHGGSISDAIKSAATGAVAGAISGGIAGGYGDTWNIQRIGSSAFGGGISAELQGGSFKDGFKAGIISASLRHLYNKTVSFDIDGRAGIGAAAPIKGRIGNPIKGMINVGGQIDPENTLYEGKLVSKILNVAPLGINAVAGLHDMFQVSLERWDGIWARTVFNFPGMIPAAAITYGGMIDSYGISSQLVAR</sequence>
<keyword evidence="9" id="KW-1185">Reference proteome</keyword>
<keyword evidence="5" id="KW-0732">Signal</keyword>
<accession>A0A8H8XDF7</accession>
<dbReference type="InterPro" id="IPR028994">
    <property type="entry name" value="Integrin_alpha_N"/>
</dbReference>
<feature type="domain" description="Peptidase C-terminal archaeal/bacterial" evidence="6">
    <location>
        <begin position="1639"/>
        <end position="1712"/>
    </location>
</feature>
<dbReference type="NCBIfam" id="TIGR03696">
    <property type="entry name" value="Rhs_assc_core"/>
    <property type="match status" value="1"/>
</dbReference>
<evidence type="ECO:0000256" key="3">
    <source>
        <dbReference type="ARBA" id="ARBA00023026"/>
    </source>
</evidence>
<comment type="subcellular location">
    <subcellularLocation>
        <location evidence="1">Secreted</location>
    </subcellularLocation>
</comment>
<dbReference type="PANTHER" id="PTHR32305:SF15">
    <property type="entry name" value="PROTEIN RHSA-RELATED"/>
    <property type="match status" value="1"/>
</dbReference>
<dbReference type="RefSeq" id="WP_202763216.1">
    <property type="nucleotide sequence ID" value="NZ_CAESAQ020000076.1"/>
</dbReference>
<dbReference type="Proteomes" id="UP000643672">
    <property type="component" value="Unassembled WGS sequence"/>
</dbReference>
<keyword evidence="2" id="KW-0964">Secreted</keyword>
<evidence type="ECO:0000259" key="7">
    <source>
        <dbReference type="Pfam" id="PF12256"/>
    </source>
</evidence>
<gene>
    <name evidence="8" type="ORF">THERMOS_1568</name>
</gene>
<evidence type="ECO:0008006" key="10">
    <source>
        <dbReference type="Google" id="ProtNLM"/>
    </source>
</evidence>